<dbReference type="EMBL" id="JBHTBF010000002">
    <property type="protein sequence ID" value="MFC7316562.1"/>
    <property type="molecule type" value="Genomic_DNA"/>
</dbReference>
<feature type="domain" description="SnoaL-like" evidence="1">
    <location>
        <begin position="9"/>
        <end position="103"/>
    </location>
</feature>
<dbReference type="GeneID" id="79316798"/>
<proteinExistence type="predicted"/>
<evidence type="ECO:0000313" key="3">
    <source>
        <dbReference type="Proteomes" id="UP001596547"/>
    </source>
</evidence>
<evidence type="ECO:0000313" key="2">
    <source>
        <dbReference type="EMBL" id="MFC7316562.1"/>
    </source>
</evidence>
<dbReference type="AlphaFoldDB" id="A0ABD6A832"/>
<evidence type="ECO:0000259" key="1">
    <source>
        <dbReference type="Pfam" id="PF12680"/>
    </source>
</evidence>
<reference evidence="2 3" key="1">
    <citation type="journal article" date="2019" name="Int. J. Syst. Evol. Microbiol.">
        <title>The Global Catalogue of Microorganisms (GCM) 10K type strain sequencing project: providing services to taxonomists for standard genome sequencing and annotation.</title>
        <authorList>
            <consortium name="The Broad Institute Genomics Platform"/>
            <consortium name="The Broad Institute Genome Sequencing Center for Infectious Disease"/>
            <person name="Wu L."/>
            <person name="Ma J."/>
        </authorList>
    </citation>
    <scope>NUCLEOTIDE SEQUENCE [LARGE SCALE GENOMIC DNA]</scope>
    <source>
        <strain evidence="2 3">PSR21</strain>
    </source>
</reference>
<dbReference type="Pfam" id="PF12680">
    <property type="entry name" value="SnoaL_2"/>
    <property type="match status" value="1"/>
</dbReference>
<dbReference type="Proteomes" id="UP001596547">
    <property type="component" value="Unassembled WGS sequence"/>
</dbReference>
<keyword evidence="3" id="KW-1185">Reference proteome</keyword>
<name>A0ABD6A832_9EURY</name>
<accession>A0ABD6A832</accession>
<comment type="caution">
    <text evidence="2">The sequence shown here is derived from an EMBL/GenBank/DDBJ whole genome shotgun (WGS) entry which is preliminary data.</text>
</comment>
<sequence>MSTTEAVLDRHLEAFGAQDMEAILADYGDDAVVITHAGIYRGIDEIEELFEGLFEEFSDPDVSFSLDERIVEDEYAFIVWQAETPDNAYEFATDTFVIDDGRIELQTFAGKITPKR</sequence>
<dbReference type="RefSeq" id="WP_276304175.1">
    <property type="nucleotide sequence ID" value="NZ_CP119992.1"/>
</dbReference>
<protein>
    <submittedName>
        <fullName evidence="2">Nuclear transport factor 2 family protein</fullName>
    </submittedName>
</protein>
<gene>
    <name evidence="2" type="ORF">ACFQPE_07085</name>
</gene>
<dbReference type="InterPro" id="IPR032710">
    <property type="entry name" value="NTF2-like_dom_sf"/>
</dbReference>
<organism evidence="2 3">
    <name type="scientific">Halomarina halobia</name>
    <dbReference type="NCBI Taxonomy" id="3033386"/>
    <lineage>
        <taxon>Archaea</taxon>
        <taxon>Methanobacteriati</taxon>
        <taxon>Methanobacteriota</taxon>
        <taxon>Stenosarchaea group</taxon>
        <taxon>Halobacteria</taxon>
        <taxon>Halobacteriales</taxon>
        <taxon>Natronomonadaceae</taxon>
        <taxon>Halomarina</taxon>
    </lineage>
</organism>
<dbReference type="SUPFAM" id="SSF54427">
    <property type="entry name" value="NTF2-like"/>
    <property type="match status" value="1"/>
</dbReference>
<dbReference type="InterPro" id="IPR037401">
    <property type="entry name" value="SnoaL-like"/>
</dbReference>
<dbReference type="Gene3D" id="3.10.450.50">
    <property type="match status" value="1"/>
</dbReference>